<accession>A0ACB8CQ05</accession>
<keyword evidence="2" id="KW-1185">Reference proteome</keyword>
<evidence type="ECO:0000313" key="2">
    <source>
        <dbReference type="Proteomes" id="UP000821865"/>
    </source>
</evidence>
<protein>
    <submittedName>
        <fullName evidence="1">Uncharacterized protein</fullName>
    </submittedName>
</protein>
<reference evidence="1" key="1">
    <citation type="submission" date="2020-05" db="EMBL/GenBank/DDBJ databases">
        <title>Large-scale comparative analyses of tick genomes elucidate their genetic diversity and vector capacities.</title>
        <authorList>
            <person name="Jia N."/>
            <person name="Wang J."/>
            <person name="Shi W."/>
            <person name="Du L."/>
            <person name="Sun Y."/>
            <person name="Zhan W."/>
            <person name="Jiang J."/>
            <person name="Wang Q."/>
            <person name="Zhang B."/>
            <person name="Ji P."/>
            <person name="Sakyi L.B."/>
            <person name="Cui X."/>
            <person name="Yuan T."/>
            <person name="Jiang B."/>
            <person name="Yang W."/>
            <person name="Lam T.T.-Y."/>
            <person name="Chang Q."/>
            <person name="Ding S."/>
            <person name="Wang X."/>
            <person name="Zhu J."/>
            <person name="Ruan X."/>
            <person name="Zhao L."/>
            <person name="Wei J."/>
            <person name="Que T."/>
            <person name="Du C."/>
            <person name="Cheng J."/>
            <person name="Dai P."/>
            <person name="Han X."/>
            <person name="Huang E."/>
            <person name="Gao Y."/>
            <person name="Liu J."/>
            <person name="Shao H."/>
            <person name="Ye R."/>
            <person name="Li L."/>
            <person name="Wei W."/>
            <person name="Wang X."/>
            <person name="Wang C."/>
            <person name="Yang T."/>
            <person name="Huo Q."/>
            <person name="Li W."/>
            <person name="Guo W."/>
            <person name="Chen H."/>
            <person name="Zhou L."/>
            <person name="Ni X."/>
            <person name="Tian J."/>
            <person name="Zhou Y."/>
            <person name="Sheng Y."/>
            <person name="Liu T."/>
            <person name="Pan Y."/>
            <person name="Xia L."/>
            <person name="Li J."/>
            <person name="Zhao F."/>
            <person name="Cao W."/>
        </authorList>
    </citation>
    <scope>NUCLEOTIDE SEQUENCE</scope>
    <source>
        <strain evidence="1">Dsil-2018</strain>
    </source>
</reference>
<proteinExistence type="predicted"/>
<dbReference type="EMBL" id="CM023474">
    <property type="protein sequence ID" value="KAH7949224.1"/>
    <property type="molecule type" value="Genomic_DNA"/>
</dbReference>
<organism evidence="1 2">
    <name type="scientific">Dermacentor silvarum</name>
    <name type="common">Tick</name>
    <dbReference type="NCBI Taxonomy" id="543639"/>
    <lineage>
        <taxon>Eukaryota</taxon>
        <taxon>Metazoa</taxon>
        <taxon>Ecdysozoa</taxon>
        <taxon>Arthropoda</taxon>
        <taxon>Chelicerata</taxon>
        <taxon>Arachnida</taxon>
        <taxon>Acari</taxon>
        <taxon>Parasitiformes</taxon>
        <taxon>Ixodida</taxon>
        <taxon>Ixodoidea</taxon>
        <taxon>Ixodidae</taxon>
        <taxon>Rhipicephalinae</taxon>
        <taxon>Dermacentor</taxon>
    </lineage>
</organism>
<sequence length="355" mass="38675">MACSDERVAAVASGPAVKGCSPPAGYKFVLPTLPSDETMKPCVFLDCDVGGRPCRIEDFCSPVQELGVIKARSSSNRAGPPWQQQHGQPQGRGGKGAVQQQRPGGASDDKTQHSREQPACPDRSLSVVEQALLEPDVLTPEQMERLAHVLCKKALNDADSAEPAAKFCATVIMKESEDTFLDFLMDNCRDRFRQREQFLPRCGAIGAATEQALTAAGPNHRWRALVSFLAELLGAISERGSVVGTKLSGRAFCLAAMLCECCKVMLDMMTQDDAAELECLHFALKTAGRGAERAAPLRVSELAKCLRDRFLAEQCPPEARMALLELLELRASGWKMEEPQERYYTEDAGGAQRTD</sequence>
<dbReference type="Proteomes" id="UP000821865">
    <property type="component" value="Chromosome 5"/>
</dbReference>
<name>A0ACB8CQ05_DERSI</name>
<comment type="caution">
    <text evidence="1">The sequence shown here is derived from an EMBL/GenBank/DDBJ whole genome shotgun (WGS) entry which is preliminary data.</text>
</comment>
<gene>
    <name evidence="1" type="ORF">HPB49_006573</name>
</gene>
<evidence type="ECO:0000313" key="1">
    <source>
        <dbReference type="EMBL" id="KAH7949224.1"/>
    </source>
</evidence>